<dbReference type="SUPFAM" id="SSF56672">
    <property type="entry name" value="DNA/RNA polymerases"/>
    <property type="match status" value="1"/>
</dbReference>
<evidence type="ECO:0000313" key="3">
    <source>
        <dbReference type="Proteomes" id="UP000436088"/>
    </source>
</evidence>
<dbReference type="InterPro" id="IPR043502">
    <property type="entry name" value="DNA/RNA_pol_sf"/>
</dbReference>
<comment type="caution">
    <text evidence="2">The sequence shown here is derived from an EMBL/GenBank/DDBJ whole genome shotgun (WGS) entry which is preliminary data.</text>
</comment>
<dbReference type="Pfam" id="PF00078">
    <property type="entry name" value="RVT_1"/>
    <property type="match status" value="1"/>
</dbReference>
<reference evidence="2" key="1">
    <citation type="submission" date="2019-09" db="EMBL/GenBank/DDBJ databases">
        <title>Draft genome information of white flower Hibiscus syriacus.</title>
        <authorList>
            <person name="Kim Y.-M."/>
        </authorList>
    </citation>
    <scope>NUCLEOTIDE SEQUENCE [LARGE SCALE GENOMIC DNA]</scope>
    <source>
        <strain evidence="2">YM2019G1</strain>
    </source>
</reference>
<dbReference type="InterPro" id="IPR000477">
    <property type="entry name" value="RT_dom"/>
</dbReference>
<organism evidence="2 3">
    <name type="scientific">Hibiscus syriacus</name>
    <name type="common">Rose of Sharon</name>
    <dbReference type="NCBI Taxonomy" id="106335"/>
    <lineage>
        <taxon>Eukaryota</taxon>
        <taxon>Viridiplantae</taxon>
        <taxon>Streptophyta</taxon>
        <taxon>Embryophyta</taxon>
        <taxon>Tracheophyta</taxon>
        <taxon>Spermatophyta</taxon>
        <taxon>Magnoliopsida</taxon>
        <taxon>eudicotyledons</taxon>
        <taxon>Gunneridae</taxon>
        <taxon>Pentapetalae</taxon>
        <taxon>rosids</taxon>
        <taxon>malvids</taxon>
        <taxon>Malvales</taxon>
        <taxon>Malvaceae</taxon>
        <taxon>Malvoideae</taxon>
        <taxon>Hibiscus</taxon>
    </lineage>
</organism>
<dbReference type="CDD" id="cd01650">
    <property type="entry name" value="RT_nLTR_like"/>
    <property type="match status" value="1"/>
</dbReference>
<sequence length="1352" mass="152965">MDSTTLCLDWRKLFGGAEKQSLIFFPPKVSDGISMVKPPPAVIDEGIAEWNHLLILENGPWHVQNKPLVLRKWEPSLQKLDFYLKHIPDWVQLYNVPLELYSRTSLSYIASTVGHPLYMDAITASKERLEYAKVCVEIGAGAINPKLVNVLLNDGFVVKIRVFVPWLPKFCQQCKTFGHHTNVCAEAIPAPVKSIETQFWRKKYVPTSVESNGFERLADKKDAISDLADKGVKQSASVEVRRVEKKGNVGSSSKLEMLAGGGGYDRKPRAAAMGVTVLLNEIRAKNKDMVDKVKGSDYSAEKGKVFKRLESLGVDMVCLMETIIRSINISKWVAILSDKWNYLANYDFVDGGRIWVLWKKRLSVSVVGGSDQALSILGDAAGHSVMITAVYGSNNNLARRGLWDYLRNLESVVEELQGCMDDLELQDHPFVGPLFTWSNKQEGSYLARKLDRILINSQWMHGFPISFADYKAPGVSDHCLGDGNAMQVLFNKLKRLKPILKELNRTNFSDIFARVKDKRAELEQIQLSNLTVVNHVGMEVEKRVQSELIDLEITELDFYRQRAKVHWLQEGDLSTKIFHQKVESQKKKNTIRMLKNEYGDLLETFDEMVDILNYSLPDGAERIMAGEVSNKEIKDALFRQGRDKSPGPDGYTSWFFKVAWEFVNKDFLNAVRHFFQTTYLLPAFNATTIVLVPKSLNASMAKEFRPISCCSVIYKTITRTLVTRLAQFFPGMISASQYAFVKGKSISDNTLLAQEIVRGYSRKNLSPRCAIKVDLQKAFDSISWEFLLNVLVAMGLPQKFCNWIRVCVTTPRYSIALNGSLVGYFRGARGVRQGDPLSPYLFVMVINFLSSLLDAAIRNDIFRFHPRCNRISFTHLCFADDLLLFYHGSLDSMMGVLSILDKFYDLSGLKLNAMKTKIFTCGVPGGELEQIRIATGFRVGQLPVRYLGVPLVTRKLSGTDCRALLEKIKGKLRQWSSRKLSYGGRLQLIKVILFSIFSYWSRQLILPKGVIQDFERVCMRFFWKGNDSPAHGARVSWSQICSPKSEGGLGLRSLVGWNQACCLMLIKNLLADEGSLWIAWVKAYCFKHEDYWNIESKPHFNWTLRKLIKMRVQAGTLFTASVNWSQARGGWIWDKIRERKDKMAILDRLPTKERLVRFVVVSDARCGFCDDDLESRSHLFLDCPYSREVWASILHLCGLQQQYMSWIDWLCWLNRNLKGKSLLVHILKLAWTGWLTGFSPGDVVELILILGDKFWVRKVQRRGIIRRNGRIGGRGDGDAGSSGNNDGWLGLTHEPNNGLAVGLEPEFPSELEDPSGTNRWQPDASVSAVDLCMAVFGASGLVLRRGPGFLGG</sequence>
<proteinExistence type="predicted"/>
<gene>
    <name evidence="2" type="ORF">F3Y22_tig00002237pilonHSYRG01790</name>
</gene>
<dbReference type="InterPro" id="IPR036691">
    <property type="entry name" value="Endo/exonu/phosph_ase_sf"/>
</dbReference>
<accession>A0A6A3CYM0</accession>
<evidence type="ECO:0000313" key="2">
    <source>
        <dbReference type="EMBL" id="KAE8732331.1"/>
    </source>
</evidence>
<dbReference type="PANTHER" id="PTHR33116:SF80">
    <property type="entry name" value="REVERSE TRANSCRIPTASE ZINC-BINDING DOMAIN-CONTAINING PROTEIN"/>
    <property type="match status" value="1"/>
</dbReference>
<evidence type="ECO:0000259" key="1">
    <source>
        <dbReference type="PROSITE" id="PS50878"/>
    </source>
</evidence>
<dbReference type="Proteomes" id="UP000436088">
    <property type="component" value="Unassembled WGS sequence"/>
</dbReference>
<name>A0A6A3CYM0_HIBSY</name>
<dbReference type="EMBL" id="VEPZ02000167">
    <property type="protein sequence ID" value="KAE8732331.1"/>
    <property type="molecule type" value="Genomic_DNA"/>
</dbReference>
<dbReference type="Pfam" id="PF13966">
    <property type="entry name" value="zf-RVT"/>
    <property type="match status" value="1"/>
</dbReference>
<dbReference type="InterPro" id="IPR026960">
    <property type="entry name" value="RVT-Znf"/>
</dbReference>
<dbReference type="SUPFAM" id="SSF56219">
    <property type="entry name" value="DNase I-like"/>
    <property type="match status" value="1"/>
</dbReference>
<keyword evidence="3" id="KW-1185">Reference proteome</keyword>
<dbReference type="Gene3D" id="3.60.10.10">
    <property type="entry name" value="Endonuclease/exonuclease/phosphatase"/>
    <property type="match status" value="1"/>
</dbReference>
<feature type="domain" description="Reverse transcriptase" evidence="1">
    <location>
        <begin position="673"/>
        <end position="951"/>
    </location>
</feature>
<dbReference type="PROSITE" id="PS50878">
    <property type="entry name" value="RT_POL"/>
    <property type="match status" value="1"/>
</dbReference>
<protein>
    <recommendedName>
        <fullName evidence="1">Reverse transcriptase domain-containing protein</fullName>
    </recommendedName>
</protein>
<dbReference type="PANTHER" id="PTHR33116">
    <property type="entry name" value="REVERSE TRANSCRIPTASE ZINC-BINDING DOMAIN-CONTAINING PROTEIN-RELATED-RELATED"/>
    <property type="match status" value="1"/>
</dbReference>